<dbReference type="PROSITE" id="PS51257">
    <property type="entry name" value="PROKAR_LIPOPROTEIN"/>
    <property type="match status" value="1"/>
</dbReference>
<dbReference type="Proteomes" id="UP000032749">
    <property type="component" value="Chromosome"/>
</dbReference>
<organism evidence="3 4">
    <name type="scientific">Oleispira antarctica RB-8</name>
    <dbReference type="NCBI Taxonomy" id="698738"/>
    <lineage>
        <taxon>Bacteria</taxon>
        <taxon>Pseudomonadati</taxon>
        <taxon>Pseudomonadota</taxon>
        <taxon>Gammaproteobacteria</taxon>
        <taxon>Oceanospirillales</taxon>
        <taxon>Oceanospirillaceae</taxon>
        <taxon>Oleispira</taxon>
    </lineage>
</organism>
<dbReference type="HOGENOM" id="CLU_012817_13_1_6"/>
<evidence type="ECO:0000313" key="3">
    <source>
        <dbReference type="EMBL" id="CCK77252.1"/>
    </source>
</evidence>
<evidence type="ECO:0000313" key="4">
    <source>
        <dbReference type="Proteomes" id="UP000032749"/>
    </source>
</evidence>
<keyword evidence="2" id="KW-0812">Transmembrane</keyword>
<dbReference type="EMBL" id="FO203512">
    <property type="protein sequence ID" value="CCK77252.1"/>
    <property type="molecule type" value="Genomic_DNA"/>
</dbReference>
<dbReference type="InterPro" id="IPR010131">
    <property type="entry name" value="MdtP/NodT-like"/>
</dbReference>
<dbReference type="PANTHER" id="PTHR30203">
    <property type="entry name" value="OUTER MEMBRANE CATION EFFLUX PROTEIN"/>
    <property type="match status" value="1"/>
</dbReference>
<comment type="subcellular location">
    <subcellularLocation>
        <location evidence="2">Cell outer membrane</location>
        <topology evidence="2">Lipid-anchor</topology>
    </subcellularLocation>
</comment>
<keyword evidence="4" id="KW-1185">Reference proteome</keyword>
<proteinExistence type="inferred from homology"/>
<dbReference type="InterPro" id="IPR003423">
    <property type="entry name" value="OMP_efflux"/>
</dbReference>
<keyword evidence="2 3" id="KW-0449">Lipoprotein</keyword>
<dbReference type="NCBIfam" id="TIGR01845">
    <property type="entry name" value="outer_NodT"/>
    <property type="match status" value="1"/>
</dbReference>
<accession>R4YQ86</accession>
<dbReference type="STRING" id="698738.OLEAN_C30760"/>
<protein>
    <submittedName>
        <fullName evidence="3">Putative efflux transporter, RND family, outer membrane lipoprotein subunit</fullName>
    </submittedName>
</protein>
<comment type="similarity">
    <text evidence="1 2">Belongs to the outer membrane factor (OMF) (TC 1.B.17) family.</text>
</comment>
<dbReference type="AlphaFoldDB" id="R4YQ86"/>
<sequence length="471" mass="53265">MRLPFTLTLVFLLTACAGTKPIIPELALSPAFDSSEDIIDTDVSGQWWLDFSDPQLNTLITQALKNNYSLQASLARVRQSQSRWDQASGGKIPDVQLTAQKSRQWQDGLQQNGTTQDQWQLGLNASYELDFWGRIASLDEQALQQLNASRAAKNIQTNTIVSQLAIAWYGVLQEQQQLVLLKRQQARNKNALEVVRGRYLRGKVNASDMWQQEQLLESINSDIIRSETAQAIYQQQLALWLGKGRIETEAPFDRENTEYQIPHFTQPISQVSSESLQQRPDVKQAYSQIIAAQAGLNVAQSNRYPRFTLSASYVSAVDKPSDILNNWMANLIAGLTVPLIDGDNLRAEVRRNQAVVEEAIANYQQVLLTAMQEIEQALINESQQFYLSTSLAMQLQLANKTQEYLNQRYQNGAGDFLSLLNNQQDVLKLERQVLAAEYQQLRYRIQLLTSLSHGRFSENNVIDNGSDEHDS</sequence>
<dbReference type="SUPFAM" id="SSF56954">
    <property type="entry name" value="Outer membrane efflux proteins (OEP)"/>
    <property type="match status" value="1"/>
</dbReference>
<evidence type="ECO:0000256" key="2">
    <source>
        <dbReference type="RuleBase" id="RU362097"/>
    </source>
</evidence>
<dbReference type="Gene3D" id="2.20.200.10">
    <property type="entry name" value="Outer membrane efflux proteins (OEP)"/>
    <property type="match status" value="1"/>
</dbReference>
<name>R4YQ86_OLEAN</name>
<keyword evidence="2" id="KW-0472">Membrane</keyword>
<dbReference type="GO" id="GO:0009279">
    <property type="term" value="C:cell outer membrane"/>
    <property type="evidence" value="ECO:0007669"/>
    <property type="project" value="UniProtKB-SubCell"/>
</dbReference>
<dbReference type="KEGG" id="oai:OLEAN_C30760"/>
<keyword evidence="2" id="KW-0564">Palmitate</keyword>
<dbReference type="Gene3D" id="1.20.1600.10">
    <property type="entry name" value="Outer membrane efflux proteins (OEP)"/>
    <property type="match status" value="1"/>
</dbReference>
<evidence type="ECO:0000256" key="1">
    <source>
        <dbReference type="ARBA" id="ARBA00007613"/>
    </source>
</evidence>
<keyword evidence="2" id="KW-1134">Transmembrane beta strand</keyword>
<dbReference type="PANTHER" id="PTHR30203:SF33">
    <property type="entry name" value="BLR4455 PROTEIN"/>
    <property type="match status" value="1"/>
</dbReference>
<reference evidence="3 4" key="1">
    <citation type="journal article" date="2013" name="Nat. Commun.">
        <title>Genome sequence and functional genomic analysis of the oil-degrading bacterium Oleispira antarctica.</title>
        <authorList>
            <person name="Kube M."/>
            <person name="Chernikova T.N."/>
            <person name="Al-Ramahi Y."/>
            <person name="Beloqui A."/>
            <person name="Lopez-Cortez N."/>
            <person name="Guazzaroni M.E."/>
            <person name="Heipieper H.J."/>
            <person name="Klages S."/>
            <person name="Kotsyurbenko O.R."/>
            <person name="Langer I."/>
            <person name="Nechitaylo T.Y."/>
            <person name="Lunsdorf H."/>
            <person name="Fernandez M."/>
            <person name="Juarez S."/>
            <person name="Ciordia S."/>
            <person name="Singer A."/>
            <person name="Kagan O."/>
            <person name="Egorova O."/>
            <person name="Petit P.A."/>
            <person name="Stogios P."/>
            <person name="Kim Y."/>
            <person name="Tchigvintsev A."/>
            <person name="Flick R."/>
            <person name="Denaro R."/>
            <person name="Genovese M."/>
            <person name="Albar J.P."/>
            <person name="Reva O.N."/>
            <person name="Martinez-Gomariz M."/>
            <person name="Tran H."/>
            <person name="Ferrer M."/>
            <person name="Savchenko A."/>
            <person name="Yakunin A.F."/>
            <person name="Yakimov M.M."/>
            <person name="Golyshina O.V."/>
            <person name="Reinhardt R."/>
            <person name="Golyshin P.N."/>
        </authorList>
    </citation>
    <scope>NUCLEOTIDE SEQUENCE [LARGE SCALE GENOMIC DNA]</scope>
</reference>
<gene>
    <name evidence="3" type="ORF">OLEAN_C30760</name>
</gene>
<dbReference type="GO" id="GO:0015562">
    <property type="term" value="F:efflux transmembrane transporter activity"/>
    <property type="evidence" value="ECO:0007669"/>
    <property type="project" value="InterPro"/>
</dbReference>
<dbReference type="Pfam" id="PF02321">
    <property type="entry name" value="OEP"/>
    <property type="match status" value="2"/>
</dbReference>